<dbReference type="InterPro" id="IPR058240">
    <property type="entry name" value="rSAM_sf"/>
</dbReference>
<dbReference type="InterPro" id="IPR007197">
    <property type="entry name" value="rSAM"/>
</dbReference>
<dbReference type="CDD" id="cd01335">
    <property type="entry name" value="Radical_SAM"/>
    <property type="match status" value="1"/>
</dbReference>
<evidence type="ECO:0000256" key="3">
    <source>
        <dbReference type="ARBA" id="ARBA00022691"/>
    </source>
</evidence>
<keyword evidence="5" id="KW-0408">Iron</keyword>
<gene>
    <name evidence="8" type="ORF">SAMN02745219_02400</name>
</gene>
<dbReference type="Pfam" id="PF13186">
    <property type="entry name" value="SPASM"/>
    <property type="match status" value="1"/>
</dbReference>
<dbReference type="InterPro" id="IPR050377">
    <property type="entry name" value="Radical_SAM_PqqE_MftC-like"/>
</dbReference>
<feature type="domain" description="Radical SAM core" evidence="7">
    <location>
        <begin position="59"/>
        <end position="286"/>
    </location>
</feature>
<dbReference type="SFLD" id="SFLDF00570">
    <property type="entry name" value="tungsten_cofactor_oxidoreducas"/>
    <property type="match status" value="1"/>
</dbReference>
<dbReference type="PANTHER" id="PTHR11228:SF34">
    <property type="entry name" value="TUNGSTEN-CONTAINING ALDEHYDE FERREDOXIN OXIDOREDUCTASE COFACTOR MODIFYING PROTEIN"/>
    <property type="match status" value="1"/>
</dbReference>
<dbReference type="InterPro" id="IPR013785">
    <property type="entry name" value="Aldolase_TIM"/>
</dbReference>
<dbReference type="PROSITE" id="PS51918">
    <property type="entry name" value="RADICAL_SAM"/>
    <property type="match status" value="1"/>
</dbReference>
<evidence type="ECO:0000256" key="4">
    <source>
        <dbReference type="ARBA" id="ARBA00022723"/>
    </source>
</evidence>
<dbReference type="EMBL" id="FQZM01000030">
    <property type="protein sequence ID" value="SHJ36745.1"/>
    <property type="molecule type" value="Genomic_DNA"/>
</dbReference>
<evidence type="ECO:0000259" key="7">
    <source>
        <dbReference type="PROSITE" id="PS51918"/>
    </source>
</evidence>
<dbReference type="InterPro" id="IPR023885">
    <property type="entry name" value="4Fe4S-binding_SPASM_dom"/>
</dbReference>
<keyword evidence="4" id="KW-0479">Metal-binding</keyword>
<keyword evidence="3" id="KW-0949">S-adenosyl-L-methionine</keyword>
<name>A0A1M6IQS3_9FIRM</name>
<dbReference type="SUPFAM" id="SSF102114">
    <property type="entry name" value="Radical SAM enzymes"/>
    <property type="match status" value="1"/>
</dbReference>
<keyword evidence="9" id="KW-1185">Reference proteome</keyword>
<dbReference type="SFLD" id="SFLDG01387">
    <property type="entry name" value="BtrN-like_SPASM_domain_contain"/>
    <property type="match status" value="1"/>
</dbReference>
<keyword evidence="2" id="KW-0004">4Fe-4S</keyword>
<sequence length="404" mass="46664">MSPQRPISVNNFKMGKPIVITRDGKTALPFEFTQYAGETGFVDALCVRTEDGFLILPRVPDVKKLYVEPTTVCNFACTTCIRNSWKDPLAHMEWPVFERILDSLPRLPRLKCVHFGGFGEPFSHPRLLDMLELVKSRGYRVEVITNGSLLNADVINKLIDIKLDMLFVSLDGPDEEEYCRIRQGADFQGVMGNIRLLQEIKRQRGVGFPELGIEFVATKDNYHKLPRLGELVVKLKARRMIVTNVLPYNEAMKEQILYDMEDTEIPFDYQSLLLMIQAQLPYMKLRTDRYCKFIEDKSMVINHRGLVSPCYALMHSYRCFIYGRAKEIRPFYLGDVKEQYLDEIWTDPAYINFRVAVKNFRFPSCTDCKFLEGCTMADDNEMDCWGNSPSCAECLWSRQIVACP</sequence>
<evidence type="ECO:0000313" key="8">
    <source>
        <dbReference type="EMBL" id="SHJ36745.1"/>
    </source>
</evidence>
<evidence type="ECO:0000256" key="6">
    <source>
        <dbReference type="ARBA" id="ARBA00023014"/>
    </source>
</evidence>
<dbReference type="SFLD" id="SFLDS00029">
    <property type="entry name" value="Radical_SAM"/>
    <property type="match status" value="1"/>
</dbReference>
<dbReference type="AlphaFoldDB" id="A0A1M6IQS3"/>
<evidence type="ECO:0000256" key="5">
    <source>
        <dbReference type="ARBA" id="ARBA00023004"/>
    </source>
</evidence>
<dbReference type="PANTHER" id="PTHR11228">
    <property type="entry name" value="RADICAL SAM DOMAIN PROTEIN"/>
    <property type="match status" value="1"/>
</dbReference>
<dbReference type="GO" id="GO:0051536">
    <property type="term" value="F:iron-sulfur cluster binding"/>
    <property type="evidence" value="ECO:0007669"/>
    <property type="project" value="UniProtKB-KW"/>
</dbReference>
<dbReference type="InterPro" id="IPR034391">
    <property type="entry name" value="AdoMet-like_SPASM_containing"/>
</dbReference>
<organism evidence="8 9">
    <name type="scientific">Desulfofundulus thermosubterraneus DSM 16057</name>
    <dbReference type="NCBI Taxonomy" id="1121432"/>
    <lineage>
        <taxon>Bacteria</taxon>
        <taxon>Bacillati</taxon>
        <taxon>Bacillota</taxon>
        <taxon>Clostridia</taxon>
        <taxon>Eubacteriales</taxon>
        <taxon>Peptococcaceae</taxon>
        <taxon>Desulfofundulus</taxon>
    </lineage>
</organism>
<dbReference type="GO" id="GO:0046872">
    <property type="term" value="F:metal ion binding"/>
    <property type="evidence" value="ECO:0007669"/>
    <property type="project" value="UniProtKB-KW"/>
</dbReference>
<dbReference type="Pfam" id="PF04055">
    <property type="entry name" value="Radical_SAM"/>
    <property type="match status" value="1"/>
</dbReference>
<keyword evidence="6" id="KW-0411">Iron-sulfur</keyword>
<evidence type="ECO:0000256" key="2">
    <source>
        <dbReference type="ARBA" id="ARBA00022485"/>
    </source>
</evidence>
<dbReference type="Proteomes" id="UP000184529">
    <property type="component" value="Unassembled WGS sequence"/>
</dbReference>
<protein>
    <submittedName>
        <fullName evidence="8">Tungsten cofactor oxidoreducase radical SAM maturase</fullName>
    </submittedName>
</protein>
<accession>A0A1M6IQS3</accession>
<proteinExistence type="predicted"/>
<comment type="cofactor">
    <cofactor evidence="1">
        <name>[4Fe-4S] cluster</name>
        <dbReference type="ChEBI" id="CHEBI:49883"/>
    </cofactor>
</comment>
<dbReference type="GO" id="GO:0003824">
    <property type="term" value="F:catalytic activity"/>
    <property type="evidence" value="ECO:0007669"/>
    <property type="project" value="InterPro"/>
</dbReference>
<dbReference type="Gene3D" id="3.20.20.70">
    <property type="entry name" value="Aldolase class I"/>
    <property type="match status" value="1"/>
</dbReference>
<evidence type="ECO:0000256" key="1">
    <source>
        <dbReference type="ARBA" id="ARBA00001966"/>
    </source>
</evidence>
<dbReference type="CDD" id="cd21121">
    <property type="entry name" value="SPASM_Cmo-like"/>
    <property type="match status" value="1"/>
</dbReference>
<reference evidence="9" key="1">
    <citation type="submission" date="2016-11" db="EMBL/GenBank/DDBJ databases">
        <authorList>
            <person name="Varghese N."/>
            <person name="Submissions S."/>
        </authorList>
    </citation>
    <scope>NUCLEOTIDE SEQUENCE [LARGE SCALE GENOMIC DNA]</scope>
    <source>
        <strain evidence="9">DSM 16057</strain>
    </source>
</reference>
<dbReference type="RefSeq" id="WP_072869905.1">
    <property type="nucleotide sequence ID" value="NZ_FQZM01000030.1"/>
</dbReference>
<dbReference type="InterPro" id="IPR027604">
    <property type="entry name" value="W_rSAM_matur"/>
</dbReference>
<dbReference type="OrthoDB" id="9810775at2"/>
<dbReference type="NCBIfam" id="TIGR04317">
    <property type="entry name" value="W_rSAM_matur"/>
    <property type="match status" value="1"/>
</dbReference>
<evidence type="ECO:0000313" key="9">
    <source>
        <dbReference type="Proteomes" id="UP000184529"/>
    </source>
</evidence>
<dbReference type="SFLD" id="SFLDG01067">
    <property type="entry name" value="SPASM/twitch_domain_containing"/>
    <property type="match status" value="1"/>
</dbReference>
<dbReference type="STRING" id="1121432.SAMN02745219_02400"/>